<dbReference type="EMBL" id="LGIQ01000009">
    <property type="protein sequence ID" value="KNB70516.1"/>
    <property type="molecule type" value="Genomic_DNA"/>
</dbReference>
<comment type="caution">
    <text evidence="5">The sequence shown here is derived from an EMBL/GenBank/DDBJ whole genome shotgun (WGS) entry which is preliminary data.</text>
</comment>
<dbReference type="GO" id="GO:0016042">
    <property type="term" value="P:lipid catabolic process"/>
    <property type="evidence" value="ECO:0007669"/>
    <property type="project" value="UniProtKB-KW"/>
</dbReference>
<protein>
    <recommendedName>
        <fullName evidence="8">Dienelactone hydrolase</fullName>
    </recommendedName>
</protein>
<dbReference type="AlphaFoldDB" id="A0A0K9YPB6"/>
<dbReference type="PANTHER" id="PTHR10272:SF0">
    <property type="entry name" value="PLATELET-ACTIVATING FACTOR ACETYLHYDROLASE"/>
    <property type="match status" value="1"/>
</dbReference>
<name>A0A0K9YPB6_9BACL</name>
<evidence type="ECO:0000313" key="7">
    <source>
        <dbReference type="Proteomes" id="UP000319578"/>
    </source>
</evidence>
<evidence type="ECO:0000256" key="3">
    <source>
        <dbReference type="ARBA" id="ARBA00023098"/>
    </source>
</evidence>
<dbReference type="RefSeq" id="WP_049739507.1">
    <property type="nucleotide sequence ID" value="NZ_BJON01000014.1"/>
</dbReference>
<evidence type="ECO:0000256" key="2">
    <source>
        <dbReference type="ARBA" id="ARBA00022963"/>
    </source>
</evidence>
<dbReference type="PANTHER" id="PTHR10272">
    <property type="entry name" value="PLATELET-ACTIVATING FACTOR ACETYLHYDROLASE"/>
    <property type="match status" value="1"/>
</dbReference>
<dbReference type="EMBL" id="BJON01000014">
    <property type="protein sequence ID" value="GED70068.1"/>
    <property type="molecule type" value="Genomic_DNA"/>
</dbReference>
<accession>A0A0K9YPB6</accession>
<reference evidence="6" key="1">
    <citation type="submission" date="2015-07" db="EMBL/GenBank/DDBJ databases">
        <title>Genome sequencing project for genomic taxonomy and phylogenomics of Bacillus-like bacteria.</title>
        <authorList>
            <person name="Liu B."/>
            <person name="Wang J."/>
            <person name="Zhu Y."/>
            <person name="Liu G."/>
            <person name="Chen Q."/>
            <person name="Chen Z."/>
            <person name="Lan J."/>
            <person name="Che J."/>
            <person name="Ge C."/>
            <person name="Shi H."/>
            <person name="Pan Z."/>
            <person name="Liu X."/>
        </authorList>
    </citation>
    <scope>NUCLEOTIDE SEQUENCE [LARGE SCALE GENOMIC DNA]</scope>
    <source>
        <strain evidence="6">DSM 9887</strain>
    </source>
</reference>
<evidence type="ECO:0000256" key="1">
    <source>
        <dbReference type="ARBA" id="ARBA00022801"/>
    </source>
</evidence>
<dbReference type="SUPFAM" id="SSF53474">
    <property type="entry name" value="alpha/beta-Hydrolases"/>
    <property type="match status" value="1"/>
</dbReference>
<dbReference type="Proteomes" id="UP000319578">
    <property type="component" value="Unassembled WGS sequence"/>
</dbReference>
<proteinExistence type="predicted"/>
<dbReference type="Proteomes" id="UP000036834">
    <property type="component" value="Unassembled WGS sequence"/>
</dbReference>
<evidence type="ECO:0008006" key="8">
    <source>
        <dbReference type="Google" id="ProtNLM"/>
    </source>
</evidence>
<evidence type="ECO:0000313" key="6">
    <source>
        <dbReference type="Proteomes" id="UP000036834"/>
    </source>
</evidence>
<evidence type="ECO:0000313" key="4">
    <source>
        <dbReference type="EMBL" id="GED70068.1"/>
    </source>
</evidence>
<gene>
    <name evidence="5" type="ORF">ADS79_16490</name>
    <name evidence="4" type="ORF">BRE01_37700</name>
</gene>
<sequence length="380" mass="42308">MKIKEKHKLRKPSGPYLVGCTHFSYEYDSNETGEKSRVIPCLCFYPAKGNGEGKLKPYVNESIIPGANGIETNSYVNAPICDGKHPLLLFSHGFNLFCEANTVQFEELASHGYMVLSIGHQGSGSYELSSGELLVPDNEKQIKELQAEAVNAIELFASYSAWLSGDGKGASMEEHRDSYKRLIDGQPGLTTHSEVWIKDSLVALDMFLNDDEQEHAHLYNHVDKESIGAFGMSFGGSTALSLTHASDLIKASVNLDGFFYSTIWQKPIKKPSLMVQNGSGLFLTYPFLNAENDTYLVSIQNSTHANFTDYSEILAENFISKGVVGDKEVKQEILGEIDPIEMERIMNVLLLDFFDKYLKGKDSYVLDSDELPDDVLLLRK</sequence>
<keyword evidence="3" id="KW-0443">Lipid metabolism</keyword>
<dbReference type="Gene3D" id="3.40.50.1820">
    <property type="entry name" value="alpha/beta hydrolase"/>
    <property type="match status" value="1"/>
</dbReference>
<dbReference type="InterPro" id="IPR029058">
    <property type="entry name" value="AB_hydrolase_fold"/>
</dbReference>
<keyword evidence="7" id="KW-1185">Reference proteome</keyword>
<reference evidence="4 7" key="3">
    <citation type="submission" date="2019-06" db="EMBL/GenBank/DDBJ databases">
        <title>Whole genome shotgun sequence of Brevibacillus reuszeri NBRC 15719.</title>
        <authorList>
            <person name="Hosoyama A."/>
            <person name="Uohara A."/>
            <person name="Ohji S."/>
            <person name="Ichikawa N."/>
        </authorList>
    </citation>
    <scope>NUCLEOTIDE SEQUENCE [LARGE SCALE GENOMIC DNA]</scope>
    <source>
        <strain evidence="4 7">NBRC 15719</strain>
    </source>
</reference>
<organism evidence="5 6">
    <name type="scientific">Brevibacillus reuszeri</name>
    <dbReference type="NCBI Taxonomy" id="54915"/>
    <lineage>
        <taxon>Bacteria</taxon>
        <taxon>Bacillati</taxon>
        <taxon>Bacillota</taxon>
        <taxon>Bacilli</taxon>
        <taxon>Bacillales</taxon>
        <taxon>Paenibacillaceae</taxon>
        <taxon>Brevibacillus</taxon>
    </lineage>
</organism>
<dbReference type="GO" id="GO:0003847">
    <property type="term" value="F:1-alkyl-2-acetylglycerophosphocholine esterase activity"/>
    <property type="evidence" value="ECO:0007669"/>
    <property type="project" value="TreeGrafter"/>
</dbReference>
<dbReference type="OrthoDB" id="9814760at2"/>
<dbReference type="STRING" id="54915.ADS79_16490"/>
<dbReference type="PATRIC" id="fig|54915.3.peg.2347"/>
<keyword evidence="1" id="KW-0378">Hydrolase</keyword>
<dbReference type="Pfam" id="PF03403">
    <property type="entry name" value="PAF-AH_p_II"/>
    <property type="match status" value="2"/>
</dbReference>
<evidence type="ECO:0000313" key="5">
    <source>
        <dbReference type="EMBL" id="KNB70516.1"/>
    </source>
</evidence>
<reference evidence="5" key="2">
    <citation type="submission" date="2015-07" db="EMBL/GenBank/DDBJ databases">
        <title>MeaNS - Measles Nucleotide Surveillance Program.</title>
        <authorList>
            <person name="Tran T."/>
            <person name="Druce J."/>
        </authorList>
    </citation>
    <scope>NUCLEOTIDE SEQUENCE</scope>
    <source>
        <strain evidence="5">DSM 9887</strain>
    </source>
</reference>
<keyword evidence="2" id="KW-0442">Lipid degradation</keyword>